<evidence type="ECO:0000313" key="3">
    <source>
        <dbReference type="Proteomes" id="UP001501803"/>
    </source>
</evidence>
<name>A0ABP7L2Q1_9MICO</name>
<accession>A0ABP7L2Q1</accession>
<evidence type="ECO:0000313" key="2">
    <source>
        <dbReference type="EMBL" id="GAA3893222.1"/>
    </source>
</evidence>
<organism evidence="2 3">
    <name type="scientific">Leifsonia kafniensis</name>
    <dbReference type="NCBI Taxonomy" id="475957"/>
    <lineage>
        <taxon>Bacteria</taxon>
        <taxon>Bacillati</taxon>
        <taxon>Actinomycetota</taxon>
        <taxon>Actinomycetes</taxon>
        <taxon>Micrococcales</taxon>
        <taxon>Microbacteriaceae</taxon>
        <taxon>Leifsonia</taxon>
    </lineage>
</organism>
<gene>
    <name evidence="2" type="ORF">GCM10022381_38650</name>
</gene>
<dbReference type="InterPro" id="IPR015032">
    <property type="entry name" value="ThsB__TIR-like_domain"/>
</dbReference>
<dbReference type="Proteomes" id="UP001501803">
    <property type="component" value="Unassembled WGS sequence"/>
</dbReference>
<keyword evidence="3" id="KW-1185">Reference proteome</keyword>
<protein>
    <submittedName>
        <fullName evidence="2">TIR domain-containing protein</fullName>
    </submittedName>
</protein>
<comment type="caution">
    <text evidence="2">The sequence shown here is derived from an EMBL/GenBank/DDBJ whole genome shotgun (WGS) entry which is preliminary data.</text>
</comment>
<dbReference type="SUPFAM" id="SSF52206">
    <property type="entry name" value="Hypothetical protein MTH538"/>
    <property type="match status" value="1"/>
</dbReference>
<evidence type="ECO:0000259" key="1">
    <source>
        <dbReference type="Pfam" id="PF08937"/>
    </source>
</evidence>
<reference evidence="3" key="1">
    <citation type="journal article" date="2019" name="Int. J. Syst. Evol. Microbiol.">
        <title>The Global Catalogue of Microorganisms (GCM) 10K type strain sequencing project: providing services to taxonomists for standard genome sequencing and annotation.</title>
        <authorList>
            <consortium name="The Broad Institute Genomics Platform"/>
            <consortium name="The Broad Institute Genome Sequencing Center for Infectious Disease"/>
            <person name="Wu L."/>
            <person name="Ma J."/>
        </authorList>
    </citation>
    <scope>NUCLEOTIDE SEQUENCE [LARGE SCALE GENOMIC DNA]</scope>
    <source>
        <strain evidence="3">JCM 17021</strain>
    </source>
</reference>
<proteinExistence type="predicted"/>
<dbReference type="Pfam" id="PF08937">
    <property type="entry name" value="ThsB_TIR"/>
    <property type="match status" value="1"/>
</dbReference>
<feature type="domain" description="Thoeris protein ThsB TIR-like" evidence="1">
    <location>
        <begin position="6"/>
        <end position="101"/>
    </location>
</feature>
<sequence length="158" mass="17625">MARQVFFSFHYARDISRVNIVRKSGFLQDETGFIDHSLWEKSKLQGKSALQKLIDDGLKGASVTAVLIGKETAGREWVNYEIEKSWNEGMGVVGIRIHNLKNLQGIADSAGANPFDSFTIKKGTESLSKHVKVYDWVNDDGYANMSDWIETAAAARGR</sequence>
<dbReference type="InterPro" id="IPR036490">
    <property type="entry name" value="ThsB_TIR-like_sf"/>
</dbReference>
<dbReference type="RefSeq" id="WP_345069510.1">
    <property type="nucleotide sequence ID" value="NZ_BAABCN010000017.1"/>
</dbReference>
<dbReference type="EMBL" id="BAABCN010000017">
    <property type="protein sequence ID" value="GAA3893222.1"/>
    <property type="molecule type" value="Genomic_DNA"/>
</dbReference>